<evidence type="ECO:0000313" key="2">
    <source>
        <dbReference type="Proteomes" id="UP000252355"/>
    </source>
</evidence>
<name>A0A367ZQZ7_9BACT</name>
<dbReference type="Proteomes" id="UP000252355">
    <property type="component" value="Unassembled WGS sequence"/>
</dbReference>
<protein>
    <submittedName>
        <fullName evidence="1">Uncharacterized protein</fullName>
    </submittedName>
</protein>
<gene>
    <name evidence="1" type="ORF">OZSIB_2887</name>
</gene>
<accession>A0A367ZQZ7</accession>
<dbReference type="AlphaFoldDB" id="A0A367ZQZ7"/>
<evidence type="ECO:0000313" key="1">
    <source>
        <dbReference type="EMBL" id="RCK80574.1"/>
    </source>
</evidence>
<organism evidence="1 2">
    <name type="scientific">Candidatus Ozemobacter sibiricus</name>
    <dbReference type="NCBI Taxonomy" id="2268124"/>
    <lineage>
        <taxon>Bacteria</taxon>
        <taxon>Candidatus Ozemobacteria</taxon>
        <taxon>Candidatus Ozemobacterales</taxon>
        <taxon>Candidatus Ozemobacteraceae</taxon>
        <taxon>Candidatus Ozemobacter</taxon>
    </lineage>
</organism>
<proteinExistence type="predicted"/>
<comment type="caution">
    <text evidence="1">The sequence shown here is derived from an EMBL/GenBank/DDBJ whole genome shotgun (WGS) entry which is preliminary data.</text>
</comment>
<sequence>MASAYTPGLKIVGKTRFEKDRKLPMKGTVHVKKGDRITAEMVVASTHLPGNVTPMNIANILGCEPKEIMDFMVKKQGDQVQKGEVIAETPGLWGFFKTQVQATITGTLENVSTVTGQVILREPPIPVEVHGYVDGEVAEVYPDEGIRVATYGTFIQGIFGIGGEVVAPLKMVARSPSDVLDAGNILPEHKGKIIVGGSLVTAAALTKAIQVGVKGVIVGGYDAFDLKEFLGYDLGVAITGTEDKGITLVVTEGFGKINMAKKTFDLLASHEGKKTSINGATQIRAGVIRPEVVIPLEGVKETDVVGGVNMGMNPGTLVRIIRQPRFGAVAKVASLPEKPAHIATEAKVRIVEIELLETGERMILPRANVEIIEE</sequence>
<reference evidence="1 2" key="1">
    <citation type="submission" date="2018-05" db="EMBL/GenBank/DDBJ databases">
        <title>A metagenomic window into the 2 km-deep terrestrial subsurface aquifer revealed taxonomically and functionally diverse microbial community comprising novel uncultured bacterial lineages.</title>
        <authorList>
            <person name="Kadnikov V.V."/>
            <person name="Mardanov A.V."/>
            <person name="Beletsky A.V."/>
            <person name="Banks D."/>
            <person name="Pimenov N.V."/>
            <person name="Frank Y.A."/>
            <person name="Karnachuk O.V."/>
            <person name="Ravin N.V."/>
        </authorList>
    </citation>
    <scope>NUCLEOTIDE SEQUENCE [LARGE SCALE GENOMIC DNA]</scope>
    <source>
        <strain evidence="1">BY5</strain>
    </source>
</reference>
<dbReference type="EMBL" id="QOQW01000005">
    <property type="protein sequence ID" value="RCK80574.1"/>
    <property type="molecule type" value="Genomic_DNA"/>
</dbReference>